<reference evidence="2 3" key="1">
    <citation type="journal article" date="2016" name="Mol. Biol. Evol.">
        <title>Comparative Genomics of Early-Diverging Mushroom-Forming Fungi Provides Insights into the Origins of Lignocellulose Decay Capabilities.</title>
        <authorList>
            <person name="Nagy L.G."/>
            <person name="Riley R."/>
            <person name="Tritt A."/>
            <person name="Adam C."/>
            <person name="Daum C."/>
            <person name="Floudas D."/>
            <person name="Sun H."/>
            <person name="Yadav J.S."/>
            <person name="Pangilinan J."/>
            <person name="Larsson K.H."/>
            <person name="Matsuura K."/>
            <person name="Barry K."/>
            <person name="Labutti K."/>
            <person name="Kuo R."/>
            <person name="Ohm R.A."/>
            <person name="Bhattacharya S.S."/>
            <person name="Shirouzu T."/>
            <person name="Yoshinaga Y."/>
            <person name="Martin F.M."/>
            <person name="Grigoriev I.V."/>
            <person name="Hibbett D.S."/>
        </authorList>
    </citation>
    <scope>NUCLEOTIDE SEQUENCE [LARGE SCALE GENOMIC DNA]</scope>
    <source>
        <strain evidence="2 3">HHB12733</strain>
    </source>
</reference>
<dbReference type="InParanoid" id="A0A165FDR4"/>
<organism evidence="2 3">
    <name type="scientific">Calocera cornea HHB12733</name>
    <dbReference type="NCBI Taxonomy" id="1353952"/>
    <lineage>
        <taxon>Eukaryota</taxon>
        <taxon>Fungi</taxon>
        <taxon>Dikarya</taxon>
        <taxon>Basidiomycota</taxon>
        <taxon>Agaricomycotina</taxon>
        <taxon>Dacrymycetes</taxon>
        <taxon>Dacrymycetales</taxon>
        <taxon>Dacrymycetaceae</taxon>
        <taxon>Calocera</taxon>
    </lineage>
</organism>
<accession>A0A165FDR4</accession>
<dbReference type="EMBL" id="KV423975">
    <property type="protein sequence ID" value="KZT56600.1"/>
    <property type="molecule type" value="Genomic_DNA"/>
</dbReference>
<name>A0A165FDR4_9BASI</name>
<dbReference type="AlphaFoldDB" id="A0A165FDR4"/>
<evidence type="ECO:0000313" key="2">
    <source>
        <dbReference type="EMBL" id="KZT56600.1"/>
    </source>
</evidence>
<sequence length="661" mass="74283">MRPALSRSLPTTPTVLNHDLITTDISSTIASFLLPNVSDASDYSKTETQPPRKRKRSETPPQAVTVSLTAESGQYPRMSVPHEDTIVAVQTHTDWILLQGQNRIYTIQGDASPLDLAYWPPIASGTGLIGSRTLIAAAAFRRSRRYLDVIVTYGPASGPNIDVAILPITYHIVFSPRPALQHTIQHSSEPIACNGVWVAFLQKHGTRRLHLYRLLDGYQVDVKVDEQVPTIGFIFAPTSRSAITYSSRSELLNVFDMGSVLQPARRIQHHAHQESALNPKFDMHLSYIPSQVKAVVEELRDPLLLMRHNQHIEIIQITPGPRKTPSLPSCRAVVPVGTNHYLGDFCCLPGINKIAILLHDRTGKEPTLLQVGTIPEVSVKVSSDDTIQPLVPEIEDLVTVLRTDPQESNILRHCNILVPLPTQDPSHCKLLIGQRKSTLWFHLNFPLPIIKRKEDDAIRAEGSLVHLPRIGATPLSELIDEIRRKLRTDFILEYSIMDNFKPELDGDGEDDDWDLGSDLHGYTSELSAWPGGALVALKVCYGFTEPIQLLAARSEGESTFLFRATTNSTSRYFALQVNYEYRTACHRFRLRRSDTSPQEAYDRLLEAQQPERDPSPHPDWFDQLLAIEDDLEFLERSTAEELQPRRDAIMRRLSGMFPQAT</sequence>
<protein>
    <submittedName>
        <fullName evidence="2">Uncharacterized protein</fullName>
    </submittedName>
</protein>
<evidence type="ECO:0000256" key="1">
    <source>
        <dbReference type="SAM" id="MobiDB-lite"/>
    </source>
</evidence>
<gene>
    <name evidence="2" type="ORF">CALCODRAFT_509370</name>
</gene>
<feature type="region of interest" description="Disordered" evidence="1">
    <location>
        <begin position="40"/>
        <end position="63"/>
    </location>
</feature>
<feature type="compositionally biased region" description="Polar residues" evidence="1">
    <location>
        <begin position="40"/>
        <end position="49"/>
    </location>
</feature>
<keyword evidence="3" id="KW-1185">Reference proteome</keyword>
<evidence type="ECO:0000313" key="3">
    <source>
        <dbReference type="Proteomes" id="UP000076842"/>
    </source>
</evidence>
<dbReference type="Proteomes" id="UP000076842">
    <property type="component" value="Unassembled WGS sequence"/>
</dbReference>
<proteinExistence type="predicted"/>